<comment type="caution">
    <text evidence="1">The sequence shown here is derived from an EMBL/GenBank/DDBJ whole genome shotgun (WGS) entry which is preliminary data.</text>
</comment>
<dbReference type="RefSeq" id="WP_189486936.1">
    <property type="nucleotide sequence ID" value="NZ_BMZO01000001.1"/>
</dbReference>
<evidence type="ECO:0000313" key="2">
    <source>
        <dbReference type="Proteomes" id="UP000641137"/>
    </source>
</evidence>
<dbReference type="Proteomes" id="UP000641137">
    <property type="component" value="Unassembled WGS sequence"/>
</dbReference>
<dbReference type="EMBL" id="BMZO01000001">
    <property type="protein sequence ID" value="GHC61491.1"/>
    <property type="molecule type" value="Genomic_DNA"/>
</dbReference>
<evidence type="ECO:0000313" key="1">
    <source>
        <dbReference type="EMBL" id="GHC61491.1"/>
    </source>
</evidence>
<name>A0A8J3DJI0_9HYPH</name>
<gene>
    <name evidence="1" type="ORF">GCM10010136_02060</name>
</gene>
<dbReference type="AlphaFoldDB" id="A0A8J3DJI0"/>
<proteinExistence type="predicted"/>
<reference evidence="1" key="2">
    <citation type="submission" date="2020-09" db="EMBL/GenBank/DDBJ databases">
        <authorList>
            <person name="Sun Q."/>
            <person name="Kim S."/>
        </authorList>
    </citation>
    <scope>NUCLEOTIDE SEQUENCE</scope>
    <source>
        <strain evidence="1">KCTC 42097</strain>
    </source>
</reference>
<organism evidence="1 2">
    <name type="scientific">Limoniibacter endophyticus</name>
    <dbReference type="NCBI Taxonomy" id="1565040"/>
    <lineage>
        <taxon>Bacteria</taxon>
        <taxon>Pseudomonadati</taxon>
        <taxon>Pseudomonadota</taxon>
        <taxon>Alphaproteobacteria</taxon>
        <taxon>Hyphomicrobiales</taxon>
        <taxon>Bartonellaceae</taxon>
        <taxon>Limoniibacter</taxon>
    </lineage>
</organism>
<reference evidence="1" key="1">
    <citation type="journal article" date="2014" name="Int. J. Syst. Evol. Microbiol.">
        <title>Complete genome sequence of Corynebacterium casei LMG S-19264T (=DSM 44701T), isolated from a smear-ripened cheese.</title>
        <authorList>
            <consortium name="US DOE Joint Genome Institute (JGI-PGF)"/>
            <person name="Walter F."/>
            <person name="Albersmeier A."/>
            <person name="Kalinowski J."/>
            <person name="Ruckert C."/>
        </authorList>
    </citation>
    <scope>NUCLEOTIDE SEQUENCE</scope>
    <source>
        <strain evidence="1">KCTC 42097</strain>
    </source>
</reference>
<accession>A0A8J3DJI0</accession>
<protein>
    <submittedName>
        <fullName evidence="1">Uncharacterized protein</fullName>
    </submittedName>
</protein>
<sequence length="59" mass="6837">MSDEPGTTSKTPSGLYEHYCEHPGYKEWGAFGYGRGKPSWFCYEHRDMGEMLLGMTRRN</sequence>
<keyword evidence="2" id="KW-1185">Reference proteome</keyword>